<reference evidence="3" key="1">
    <citation type="journal article" date="2019" name="Int. J. Syst. Evol. Microbiol.">
        <title>The Global Catalogue of Microorganisms (GCM) 10K type strain sequencing project: providing services to taxonomists for standard genome sequencing and annotation.</title>
        <authorList>
            <consortium name="The Broad Institute Genomics Platform"/>
            <consortium name="The Broad Institute Genome Sequencing Center for Infectious Disease"/>
            <person name="Wu L."/>
            <person name="Ma J."/>
        </authorList>
    </citation>
    <scope>NUCLEOTIDE SEQUENCE [LARGE SCALE GENOMIC DNA]</scope>
    <source>
        <strain evidence="3">JCM 16117</strain>
    </source>
</reference>
<dbReference type="PANTHER" id="PTHR43649:SF12">
    <property type="entry name" value="DIACETYLCHITOBIOSE BINDING PROTEIN DASA"/>
    <property type="match status" value="1"/>
</dbReference>
<name>A0ABP5Q973_9MICO</name>
<keyword evidence="1" id="KW-0732">Signal</keyword>
<keyword evidence="3" id="KW-1185">Reference proteome</keyword>
<feature type="chain" id="PRO_5046178030" evidence="1">
    <location>
        <begin position="25"/>
        <end position="451"/>
    </location>
</feature>
<proteinExistence type="predicted"/>
<dbReference type="SUPFAM" id="SSF53850">
    <property type="entry name" value="Periplasmic binding protein-like II"/>
    <property type="match status" value="1"/>
</dbReference>
<comment type="caution">
    <text evidence="2">The sequence shown here is derived from an EMBL/GenBank/DDBJ whole genome shotgun (WGS) entry which is preliminary data.</text>
</comment>
<organism evidence="2 3">
    <name type="scientific">Herbiconiux moechotypicola</name>
    <dbReference type="NCBI Taxonomy" id="637393"/>
    <lineage>
        <taxon>Bacteria</taxon>
        <taxon>Bacillati</taxon>
        <taxon>Actinomycetota</taxon>
        <taxon>Actinomycetes</taxon>
        <taxon>Micrococcales</taxon>
        <taxon>Microbacteriaceae</taxon>
        <taxon>Herbiconiux</taxon>
    </lineage>
</organism>
<dbReference type="PROSITE" id="PS51257">
    <property type="entry name" value="PROKAR_LIPOPROTEIN"/>
    <property type="match status" value="1"/>
</dbReference>
<evidence type="ECO:0000313" key="3">
    <source>
        <dbReference type="Proteomes" id="UP001500929"/>
    </source>
</evidence>
<feature type="signal peptide" evidence="1">
    <location>
        <begin position="1"/>
        <end position="24"/>
    </location>
</feature>
<sequence>MLKPRHRSVALGALSLGLTGALLAGCASSSDAGGGSTDTATITQEQIDEAMSTPTTIDFWSWVPDIQNEIDLFEAKYPEITVNLSNQGGATAQYQKLRTVIESGDVPDVAQIEYSFLPSFTLTGSVLDLTPYGAADLADQFVPSTWSQVATNGGVWGLPQDAGPTGQLYRTDLFAQAGIEPPATWEEYPAAAKAFKDATGSYITDLPGNSFSPILALLWQAGARPFGFDGDKTVTIDFDSDEVQQVIGFWNDLIQQDLVATEPQLDDNWYQSMSNGSYASWLAAAWGPVFLQGTAENTSGLWQATELPQWEGAEPASGNQGGSAVTVLADSDAKIAAAEFVKFLNTDPESTLKFATEQFIFPATVATQEAPEFRDQELPFYGGQKVNSLFVDINATVAEDWQWLPFNDFASSSFKETLGAAITQKTDLFAALDEWHAQLVEYAEQQGFTVE</sequence>
<evidence type="ECO:0000256" key="1">
    <source>
        <dbReference type="SAM" id="SignalP"/>
    </source>
</evidence>
<dbReference type="Pfam" id="PF01547">
    <property type="entry name" value="SBP_bac_1"/>
    <property type="match status" value="1"/>
</dbReference>
<dbReference type="RefSeq" id="WP_259478213.1">
    <property type="nucleotide sequence ID" value="NZ_BAAAQY010000002.1"/>
</dbReference>
<dbReference type="EMBL" id="BAAAQY010000002">
    <property type="protein sequence ID" value="GAA2226774.1"/>
    <property type="molecule type" value="Genomic_DNA"/>
</dbReference>
<evidence type="ECO:0000313" key="2">
    <source>
        <dbReference type="EMBL" id="GAA2226774.1"/>
    </source>
</evidence>
<dbReference type="Proteomes" id="UP001500929">
    <property type="component" value="Unassembled WGS sequence"/>
</dbReference>
<protein>
    <submittedName>
        <fullName evidence="2">Sugar ABC transporter substrate-binding protein</fullName>
    </submittedName>
</protein>
<accession>A0ABP5Q973</accession>
<dbReference type="InterPro" id="IPR050490">
    <property type="entry name" value="Bact_solute-bd_prot1"/>
</dbReference>
<gene>
    <name evidence="2" type="ORF">GCM10009851_08500</name>
</gene>
<dbReference type="InterPro" id="IPR006059">
    <property type="entry name" value="SBP"/>
</dbReference>
<dbReference type="PANTHER" id="PTHR43649">
    <property type="entry name" value="ARABINOSE-BINDING PROTEIN-RELATED"/>
    <property type="match status" value="1"/>
</dbReference>
<dbReference type="Gene3D" id="3.40.190.10">
    <property type="entry name" value="Periplasmic binding protein-like II"/>
    <property type="match status" value="1"/>
</dbReference>